<protein>
    <submittedName>
        <fullName evidence="10">ABC transporter permease</fullName>
    </submittedName>
</protein>
<keyword evidence="11" id="KW-1185">Reference proteome</keyword>
<feature type="transmembrane region" description="Helical" evidence="8">
    <location>
        <begin position="143"/>
        <end position="164"/>
    </location>
</feature>
<name>A0ABV1HJV4_9FIRM</name>
<keyword evidence="4" id="KW-1003">Cell membrane</keyword>
<keyword evidence="5 8" id="KW-0812">Transmembrane</keyword>
<sequence>MKKSSAWCMLVPGLVILFLFLMIPLLRVLVPSVFTGDYPFSAYVDFFKDEYYRKIFLRTVKIAVITTFVCMVGGIPTAYFISRCDKKWRGLLLSASIFPMMTNSVIRSFAWINILGSNGIINKAMIAMGLIEKPMKLLYTDFSIIIGSVYLFLPLMIVTVAGVMENIDDDMMEAAQSLGASRTEAFMKVIFPMSLPGIIVGGILVFTGTLTAYTTPQLLGGNSNMVMATLIYQRAMSVSDWTGASVIALIMIVVTLVVIKGFNALAARLDRRGEDYA</sequence>
<comment type="caution">
    <text evidence="10">The sequence shown here is derived from an EMBL/GenBank/DDBJ whole genome shotgun (WGS) entry which is preliminary data.</text>
</comment>
<comment type="similarity">
    <text evidence="2">Belongs to the binding-protein-dependent transport system permease family. CysTW subfamily.</text>
</comment>
<dbReference type="Gene3D" id="1.10.3720.10">
    <property type="entry name" value="MetI-like"/>
    <property type="match status" value="1"/>
</dbReference>
<evidence type="ECO:0000259" key="9">
    <source>
        <dbReference type="PROSITE" id="PS50928"/>
    </source>
</evidence>
<gene>
    <name evidence="10" type="ORF">WMO41_05380</name>
</gene>
<reference evidence="10 11" key="1">
    <citation type="submission" date="2024-03" db="EMBL/GenBank/DDBJ databases">
        <title>Human intestinal bacterial collection.</title>
        <authorList>
            <person name="Pauvert C."/>
            <person name="Hitch T.C.A."/>
            <person name="Clavel T."/>
        </authorList>
    </citation>
    <scope>NUCLEOTIDE SEQUENCE [LARGE SCALE GENOMIC DNA]</scope>
    <source>
        <strain evidence="10 11">CLA-AP-H27</strain>
    </source>
</reference>
<evidence type="ECO:0000256" key="2">
    <source>
        <dbReference type="ARBA" id="ARBA00007069"/>
    </source>
</evidence>
<evidence type="ECO:0000256" key="8">
    <source>
        <dbReference type="RuleBase" id="RU363032"/>
    </source>
</evidence>
<dbReference type="PROSITE" id="PS50928">
    <property type="entry name" value="ABC_TM1"/>
    <property type="match status" value="1"/>
</dbReference>
<evidence type="ECO:0000313" key="11">
    <source>
        <dbReference type="Proteomes" id="UP001437460"/>
    </source>
</evidence>
<keyword evidence="3 8" id="KW-0813">Transport</keyword>
<evidence type="ECO:0000313" key="10">
    <source>
        <dbReference type="EMBL" id="MEQ2562594.1"/>
    </source>
</evidence>
<evidence type="ECO:0000256" key="7">
    <source>
        <dbReference type="ARBA" id="ARBA00023136"/>
    </source>
</evidence>
<keyword evidence="7 8" id="KW-0472">Membrane</keyword>
<feature type="domain" description="ABC transmembrane type-1" evidence="9">
    <location>
        <begin position="56"/>
        <end position="262"/>
    </location>
</feature>
<dbReference type="SUPFAM" id="SSF161098">
    <property type="entry name" value="MetI-like"/>
    <property type="match status" value="1"/>
</dbReference>
<feature type="transmembrane region" description="Helical" evidence="8">
    <location>
        <begin position="62"/>
        <end position="81"/>
    </location>
</feature>
<dbReference type="EMBL" id="JBBMFJ010000007">
    <property type="protein sequence ID" value="MEQ2562594.1"/>
    <property type="molecule type" value="Genomic_DNA"/>
</dbReference>
<comment type="subcellular location">
    <subcellularLocation>
        <location evidence="1 8">Cell membrane</location>
        <topology evidence="1 8">Multi-pass membrane protein</topology>
    </subcellularLocation>
</comment>
<feature type="transmembrane region" description="Helical" evidence="8">
    <location>
        <begin position="109"/>
        <end position="131"/>
    </location>
</feature>
<keyword evidence="6 8" id="KW-1133">Transmembrane helix</keyword>
<proteinExistence type="inferred from homology"/>
<dbReference type="Proteomes" id="UP001437460">
    <property type="component" value="Unassembled WGS sequence"/>
</dbReference>
<evidence type="ECO:0000256" key="4">
    <source>
        <dbReference type="ARBA" id="ARBA00022475"/>
    </source>
</evidence>
<evidence type="ECO:0000256" key="1">
    <source>
        <dbReference type="ARBA" id="ARBA00004651"/>
    </source>
</evidence>
<evidence type="ECO:0000256" key="3">
    <source>
        <dbReference type="ARBA" id="ARBA00022448"/>
    </source>
</evidence>
<dbReference type="Pfam" id="PF00528">
    <property type="entry name" value="BPD_transp_1"/>
    <property type="match status" value="1"/>
</dbReference>
<evidence type="ECO:0000256" key="6">
    <source>
        <dbReference type="ARBA" id="ARBA00022989"/>
    </source>
</evidence>
<dbReference type="InterPro" id="IPR035906">
    <property type="entry name" value="MetI-like_sf"/>
</dbReference>
<feature type="transmembrane region" description="Helical" evidence="8">
    <location>
        <begin position="241"/>
        <end position="262"/>
    </location>
</feature>
<organism evidence="10 11">
    <name type="scientific">Ventrimonas faecis</name>
    <dbReference type="NCBI Taxonomy" id="3133170"/>
    <lineage>
        <taxon>Bacteria</taxon>
        <taxon>Bacillati</taxon>
        <taxon>Bacillota</taxon>
        <taxon>Clostridia</taxon>
        <taxon>Lachnospirales</taxon>
        <taxon>Lachnospiraceae</taxon>
        <taxon>Ventrimonas</taxon>
    </lineage>
</organism>
<feature type="transmembrane region" description="Helical" evidence="8">
    <location>
        <begin position="185"/>
        <end position="206"/>
    </location>
</feature>
<dbReference type="CDD" id="cd06261">
    <property type="entry name" value="TM_PBP2"/>
    <property type="match status" value="1"/>
</dbReference>
<dbReference type="InterPro" id="IPR000515">
    <property type="entry name" value="MetI-like"/>
</dbReference>
<dbReference type="PANTHER" id="PTHR42929">
    <property type="entry name" value="INNER MEMBRANE ABC TRANSPORTER PERMEASE PROTEIN YDCU-RELATED-RELATED"/>
    <property type="match status" value="1"/>
</dbReference>
<feature type="transmembrane region" description="Helical" evidence="8">
    <location>
        <begin position="7"/>
        <end position="30"/>
    </location>
</feature>
<accession>A0ABV1HJV4</accession>
<dbReference type="PANTHER" id="PTHR42929:SF1">
    <property type="entry name" value="INNER MEMBRANE ABC TRANSPORTER PERMEASE PROTEIN YDCU-RELATED"/>
    <property type="match status" value="1"/>
</dbReference>
<dbReference type="RefSeq" id="WP_015552826.1">
    <property type="nucleotide sequence ID" value="NZ_JBBMFJ010000007.1"/>
</dbReference>
<evidence type="ECO:0000256" key="5">
    <source>
        <dbReference type="ARBA" id="ARBA00022692"/>
    </source>
</evidence>